<reference evidence="1 2" key="1">
    <citation type="submission" date="2016-07" db="EMBL/GenBank/DDBJ databases">
        <title>Genome analysis of Flavihumibacter stibioxidans YS-17.</title>
        <authorList>
            <person name="Shi K."/>
            <person name="Han Y."/>
            <person name="Wang G."/>
        </authorList>
    </citation>
    <scope>NUCLEOTIDE SEQUENCE [LARGE SCALE GENOMIC DNA]</scope>
    <source>
        <strain evidence="1 2">YS-17</strain>
    </source>
</reference>
<dbReference type="Proteomes" id="UP000765802">
    <property type="component" value="Unassembled WGS sequence"/>
</dbReference>
<dbReference type="SUPFAM" id="SSF49464">
    <property type="entry name" value="Carboxypeptidase regulatory domain-like"/>
    <property type="match status" value="1"/>
</dbReference>
<dbReference type="Gene3D" id="2.60.40.1120">
    <property type="entry name" value="Carboxypeptidase-like, regulatory domain"/>
    <property type="match status" value="1"/>
</dbReference>
<name>A0ABR7MBY6_9BACT</name>
<comment type="caution">
    <text evidence="1">The sequence shown here is derived from an EMBL/GenBank/DDBJ whole genome shotgun (WGS) entry which is preliminary data.</text>
</comment>
<proteinExistence type="predicted"/>
<dbReference type="Pfam" id="PF13715">
    <property type="entry name" value="CarbopepD_reg_2"/>
    <property type="match status" value="1"/>
</dbReference>
<evidence type="ECO:0008006" key="3">
    <source>
        <dbReference type="Google" id="ProtNLM"/>
    </source>
</evidence>
<keyword evidence="2" id="KW-1185">Reference proteome</keyword>
<dbReference type="NCBIfam" id="NF047436">
    <property type="entry name" value="LA_2272_repeat"/>
    <property type="match status" value="1"/>
</dbReference>
<gene>
    <name evidence="1" type="ORF">BC349_14405</name>
</gene>
<dbReference type="InterPro" id="IPR058093">
    <property type="entry name" value="LA_2272-like"/>
</dbReference>
<sequence length="599" mass="65822">MYQLSKRAGISTGWIAIFLLFSAVSHAQSLLNRIVNISVNRQPVQEVLEIVSNQGDFYFSYNTSIINRNRQVSISAGNRTVQSILEYIFPSGFEFLESGNYIIIRRSPLKITLVTEQSESNDNIYHVTGYVRDDQTGEQLADASVYEKQRLVSSLTNANGYFSIRLKSRYKKAALTVSKEFYQDTTVPIQAGYDQQLSITLSPAEISGTNVIVGPGTLPAPDSVYIAVPQPDSSTILYLYKKMDSIRVQRTAMGRFLLSSRLRIQSINLGKFFTARPVQFSLTPGLSSNGRMNPQVVNNFSFNVFGGYSGGVNGFELGGLFNLDKKDMKYAQIGGLFNLVGGNMNGFQVGGLQNTVLDDAGGLQAGGINNFVRGQFSGVQVGGVVNFTNKNFEGLQIGGVGNITGNNMSGVQIGGVFNYAKRLKGVQIGLINISDSSEGYSIGLINVVFRGYHKLAFYSNEVLPFNAAFKTGNHKLYSILLGGANPDTSNKIFSFGYGIGREWKLGKSLALNFELNSQYLYMGSWDYLNLLNRATFSLQFRIGKYFGIYAGPAYNVFISDQDRKVAGYRYPVPGGSLQSNSLGGNRSGWLGWQAGFHFF</sequence>
<evidence type="ECO:0000313" key="1">
    <source>
        <dbReference type="EMBL" id="MBC6492250.1"/>
    </source>
</evidence>
<dbReference type="EMBL" id="MBUA01000027">
    <property type="protein sequence ID" value="MBC6492250.1"/>
    <property type="molecule type" value="Genomic_DNA"/>
</dbReference>
<evidence type="ECO:0000313" key="2">
    <source>
        <dbReference type="Proteomes" id="UP000765802"/>
    </source>
</evidence>
<protein>
    <recommendedName>
        <fullName evidence="3">CarboxypepD_reg-like domain-containing protein</fullName>
    </recommendedName>
</protein>
<dbReference type="InterPro" id="IPR008969">
    <property type="entry name" value="CarboxyPept-like_regulatory"/>
</dbReference>
<accession>A0ABR7MBY6</accession>
<organism evidence="1 2">
    <name type="scientific">Flavihumibacter stibioxidans</name>
    <dbReference type="NCBI Taxonomy" id="1834163"/>
    <lineage>
        <taxon>Bacteria</taxon>
        <taxon>Pseudomonadati</taxon>
        <taxon>Bacteroidota</taxon>
        <taxon>Chitinophagia</taxon>
        <taxon>Chitinophagales</taxon>
        <taxon>Chitinophagaceae</taxon>
        <taxon>Flavihumibacter</taxon>
    </lineage>
</organism>